<protein>
    <submittedName>
        <fullName evidence="3">Uncharacterized protein</fullName>
    </submittedName>
</protein>
<dbReference type="AlphaFoldDB" id="A0A4R3NT58"/>
<keyword evidence="2" id="KW-0732">Signal</keyword>
<evidence type="ECO:0000256" key="2">
    <source>
        <dbReference type="SAM" id="SignalP"/>
    </source>
</evidence>
<name>A0A4R3NT58_9GAMM</name>
<gene>
    <name evidence="3" type="ORF">EC835_101813</name>
</gene>
<organism evidence="3 4">
    <name type="scientific">Providencia alcalifaciens</name>
    <dbReference type="NCBI Taxonomy" id="126385"/>
    <lineage>
        <taxon>Bacteria</taxon>
        <taxon>Pseudomonadati</taxon>
        <taxon>Pseudomonadota</taxon>
        <taxon>Gammaproteobacteria</taxon>
        <taxon>Enterobacterales</taxon>
        <taxon>Morganellaceae</taxon>
        <taxon>Providencia</taxon>
    </lineage>
</organism>
<evidence type="ECO:0000256" key="1">
    <source>
        <dbReference type="SAM" id="Coils"/>
    </source>
</evidence>
<dbReference type="OrthoDB" id="6445181at2"/>
<reference evidence="3 4" key="1">
    <citation type="submission" date="2019-03" db="EMBL/GenBank/DDBJ databases">
        <title>Genomic analyses of the natural microbiome of Caenorhabditis elegans.</title>
        <authorList>
            <person name="Samuel B."/>
        </authorList>
    </citation>
    <scope>NUCLEOTIDE SEQUENCE [LARGE SCALE GENOMIC DNA]</scope>
    <source>
        <strain evidence="3 4">JUb102</strain>
    </source>
</reference>
<keyword evidence="1" id="KW-0175">Coiled coil</keyword>
<proteinExistence type="predicted"/>
<dbReference type="Proteomes" id="UP000295055">
    <property type="component" value="Unassembled WGS sequence"/>
</dbReference>
<dbReference type="EMBL" id="SMAS01000001">
    <property type="protein sequence ID" value="TCT38788.1"/>
    <property type="molecule type" value="Genomic_DNA"/>
</dbReference>
<feature type="chain" id="PRO_5020578144" evidence="2">
    <location>
        <begin position="18"/>
        <end position="96"/>
    </location>
</feature>
<evidence type="ECO:0000313" key="3">
    <source>
        <dbReference type="EMBL" id="TCT38788.1"/>
    </source>
</evidence>
<feature type="coiled-coil region" evidence="1">
    <location>
        <begin position="59"/>
        <end position="93"/>
    </location>
</feature>
<accession>A0A4R3NT58</accession>
<comment type="caution">
    <text evidence="3">The sequence shown here is derived from an EMBL/GenBank/DDBJ whole genome shotgun (WGS) entry which is preliminary data.</text>
</comment>
<sequence>MRNILFLIALFSGFSVAGESNSQKQEFWYEGCPKYTDEQLEQLRGSKVASTEELQAHSKKDLEEFSNKTECDLMNLKERRKYLLEKLNKMDESANK</sequence>
<dbReference type="RefSeq" id="WP_132495110.1">
    <property type="nucleotide sequence ID" value="NZ_SMAS01000001.1"/>
</dbReference>
<feature type="signal peptide" evidence="2">
    <location>
        <begin position="1"/>
        <end position="17"/>
    </location>
</feature>
<evidence type="ECO:0000313" key="4">
    <source>
        <dbReference type="Proteomes" id="UP000295055"/>
    </source>
</evidence>